<proteinExistence type="predicted"/>
<dbReference type="Proteomes" id="UP000288623">
    <property type="component" value="Unassembled WGS sequence"/>
</dbReference>
<accession>A0A433RTU8</accession>
<evidence type="ECO:0000313" key="1">
    <source>
        <dbReference type="EMBL" id="RUS55597.1"/>
    </source>
</evidence>
<evidence type="ECO:0000313" key="2">
    <source>
        <dbReference type="Proteomes" id="UP000288623"/>
    </source>
</evidence>
<keyword evidence="2" id="KW-1185">Reference proteome</keyword>
<protein>
    <recommendedName>
        <fullName evidence="3">DUF2653 domain-containing protein</fullName>
    </recommendedName>
</protein>
<comment type="caution">
    <text evidence="1">The sequence shown here is derived from an EMBL/GenBank/DDBJ whole genome shotgun (WGS) entry which is preliminary data.</text>
</comment>
<evidence type="ECO:0008006" key="3">
    <source>
        <dbReference type="Google" id="ProtNLM"/>
    </source>
</evidence>
<dbReference type="Pfam" id="PF10850">
    <property type="entry name" value="DUF2653"/>
    <property type="match status" value="1"/>
</dbReference>
<dbReference type="AlphaFoldDB" id="A0A433RTU8"/>
<dbReference type="EMBL" id="JTFC01000031">
    <property type="protein sequence ID" value="RUS55597.1"/>
    <property type="molecule type" value="Genomic_DNA"/>
</dbReference>
<reference evidence="1 2" key="1">
    <citation type="submission" date="2014-11" db="EMBL/GenBank/DDBJ databases">
        <title>Genome sequence and analysis of novel Kurthia sp.</title>
        <authorList>
            <person name="Lawson J.N."/>
            <person name="Gonzalez J.E."/>
            <person name="Rinauldi L."/>
            <person name="Xuan Z."/>
            <person name="Firman A."/>
            <person name="Shaddox L."/>
            <person name="Trudeau A."/>
            <person name="Shah S."/>
            <person name="Reiman D."/>
        </authorList>
    </citation>
    <scope>NUCLEOTIDE SEQUENCE [LARGE SCALE GENOMIC DNA]</scope>
    <source>
        <strain evidence="1 2">3B1D</strain>
    </source>
</reference>
<sequence length="101" mass="11801">MEQLILDEQEVINALCTYHARQKNLIPEDVMIELMYDDHDGREPEEFGAEAEVDNEVVTYQKGDMIQAIRNWVNFEYNIDQFSAIVKLAFNEEQGIYAIVE</sequence>
<dbReference type="OrthoDB" id="2360753at2"/>
<dbReference type="RefSeq" id="WP_020189162.1">
    <property type="nucleotide sequence ID" value="NZ_JTFC01000031.1"/>
</dbReference>
<gene>
    <name evidence="1" type="ORF">QI30_11785</name>
</gene>
<dbReference type="InterPro" id="IPR020516">
    <property type="entry name" value="Uncharacterised_YxcD"/>
</dbReference>
<name>A0A433RTU8_9BACL</name>
<organism evidence="1 2">
    <name type="scientific">Candidatus Kurthia intestinigallinarum</name>
    <dbReference type="NCBI Taxonomy" id="1562256"/>
    <lineage>
        <taxon>Bacteria</taxon>
        <taxon>Bacillati</taxon>
        <taxon>Bacillota</taxon>
        <taxon>Bacilli</taxon>
        <taxon>Bacillales</taxon>
        <taxon>Caryophanaceae</taxon>
        <taxon>Kurthia</taxon>
    </lineage>
</organism>